<dbReference type="Pfam" id="PF10365">
    <property type="entry name" value="DUF2436"/>
    <property type="match status" value="1"/>
</dbReference>
<dbReference type="InterPro" id="IPR011628">
    <property type="entry name" value="Cleaved_adhesin"/>
</dbReference>
<dbReference type="Pfam" id="PF18962">
    <property type="entry name" value="Por_Secre_tail"/>
    <property type="match status" value="1"/>
</dbReference>
<protein>
    <submittedName>
        <fullName evidence="5">Choice-of-anchor J domain-containing protein</fullName>
    </submittedName>
</protein>
<sequence length="1409" mass="152460">MKKLIGMTLGLFVMIGLSMGQVKNSGSSGEQFKVKKQIERKAFIAQPGLTSSQEAGLQAEKPVKPEPFAVFAKRGDGKKVALKLMETRPFASKDNARITLDVYMDWGDGSGYQVLLDADATACGDLFPEDEGNLWIEDDEEYLPLEEIYAAFEYKIPEDATGVVEDYTVVLAGESESLDIPAGTYDAVVVNPSPASLSNPAVIYVAAGDDARLNDYAFEAGVEYVFTVDMDPNGQNDHVELGIKADYDLAVVDITAPVTGEDLTATEDVTIVVENCGTQEIASYSVSYTLDGGEAVTETVSEALAPGATKEYTFAGKADLSAEGVTYQIEASVAYEGDEVPENNTLAAEVFHIGPMQPPFICDFNEEADMDFWTVIDNNEDGTTWEWDGEAAFISYDWDNPLDDYLLTLCPVTLEAGDAYIAFAYDAASSFYIEKMSLLWGTTNNVEEMEVLVDFDNIEAGSELKFHVENLDITEAGNYYFAFYAYSDANMLGITVDDVEIGQGAYVGTPDLAISDILLPISACDLSAETPLQVLVSNVGRADISTLSLSYTLDGGAAITEEFGAIPYGTDTILTFEQTMDLSAIGKHVVSVEGEILTATGKDEVNLENNAAVDSLITFEPVPAPFITDFSDPEQAADWVGDWYYDNQTGGYVATMYDPLYSRCVTLEEGVAYRFSMEYRAGSTFFGMAIPEAFAIVYGVSGTDVATWDTLWNEPESYEETFVSGDASFTCETAGNYSFGVLSSGYLWIAEISIAEITDYDVRVNSYELPLARMVPVEHVNTALTATIEVQNRGALACTAKVDVLNGETVLGTANVELPEVDGVADAEVEFALSGFEVDDEFTLTFRATVVDHADIDLTDDNEMQKSVVVTQDVMAYDAVTDAMFEDVESYAIGSDSELSAGIPFSLAVKDTLTAISVGWGAPAGEEVTVAIYHWDAATQTMGDLIFETTGSAGTESGFVEYETPGLWLEAGDYMITEASTGYILMADMTAEGYLYVTSNDPPTYQSGLGYPAIRAIFGSDAVLRAKDAAVEAILNPRGDGLFTANQEVEVQVRNMGYEEIAVPVVLAVNKEEPIGPQTVTLAPYAVGTVTFTADMSAPSTEYVLTAIAQLEGDEDATNDTVTKVVNSFAPANPYEMNFEYCEDWATEGFNPAWTTVDVDGASIGGWTGFTFPLMQQPAGFFVFNPAMTEPSLLDELGDAIAPHSGERFGASLFLYEGGAQDDWLISPKLLLPATDAKMSFYVKSHSSDYGLEQYNVLISGTDNELESFVQIGETREAPVEWTLIEIDLTEYAGKEVYVAIQCITNNAFMFMVDDIVVSAPTGNEGGDVLSSQLSLYPNPASEIVRILSTDARINQVSIMNLSGALVYESAATLDQTEFRYNVSGLNAGIYFARVKTDQGTAILKFVVR</sequence>
<gene>
    <name evidence="5" type="ORF">IAB08_00635</name>
</gene>
<proteinExistence type="predicted"/>
<evidence type="ECO:0000259" key="3">
    <source>
        <dbReference type="Pfam" id="PF10365"/>
    </source>
</evidence>
<dbReference type="NCBIfam" id="NF038128">
    <property type="entry name" value="choice_anch_J"/>
    <property type="match status" value="2"/>
</dbReference>
<name>A0A9D9DV10_9BACT</name>
<evidence type="ECO:0000256" key="1">
    <source>
        <dbReference type="ARBA" id="ARBA00022801"/>
    </source>
</evidence>
<dbReference type="Gene3D" id="2.60.40.10">
    <property type="entry name" value="Immunoglobulins"/>
    <property type="match status" value="1"/>
</dbReference>
<comment type="caution">
    <text evidence="5">The sequence shown here is derived from an EMBL/GenBank/DDBJ whole genome shotgun (WGS) entry which is preliminary data.</text>
</comment>
<organism evidence="5 6">
    <name type="scientific">Candidatus Pullibacteroides excrementavium</name>
    <dbReference type="NCBI Taxonomy" id="2840905"/>
    <lineage>
        <taxon>Bacteria</taxon>
        <taxon>Pseudomonadati</taxon>
        <taxon>Bacteroidota</taxon>
        <taxon>Bacteroidia</taxon>
        <taxon>Bacteroidales</taxon>
        <taxon>Candidatus Pullibacteroides</taxon>
    </lineage>
</organism>
<feature type="domain" description="Peptidase C25 gingipain C-terminal" evidence="3">
    <location>
        <begin position="90"/>
        <end position="230"/>
    </location>
</feature>
<dbReference type="NCBIfam" id="TIGR04183">
    <property type="entry name" value="Por_Secre_tail"/>
    <property type="match status" value="1"/>
</dbReference>
<dbReference type="Gene3D" id="2.60.120.200">
    <property type="match status" value="2"/>
</dbReference>
<reference evidence="5" key="1">
    <citation type="submission" date="2020-10" db="EMBL/GenBank/DDBJ databases">
        <authorList>
            <person name="Gilroy R."/>
        </authorList>
    </citation>
    <scope>NUCLEOTIDE SEQUENCE</scope>
    <source>
        <strain evidence="5">2889</strain>
    </source>
</reference>
<dbReference type="EMBL" id="JADIMZ010000010">
    <property type="protein sequence ID" value="MBO8431789.1"/>
    <property type="molecule type" value="Genomic_DNA"/>
</dbReference>
<dbReference type="Proteomes" id="UP000823612">
    <property type="component" value="Unassembled WGS sequence"/>
</dbReference>
<evidence type="ECO:0000259" key="2">
    <source>
        <dbReference type="Pfam" id="PF07675"/>
    </source>
</evidence>
<keyword evidence="1" id="KW-0378">Hydrolase</keyword>
<dbReference type="GO" id="GO:0016787">
    <property type="term" value="F:hydrolase activity"/>
    <property type="evidence" value="ECO:0007669"/>
    <property type="project" value="UniProtKB-KW"/>
</dbReference>
<dbReference type="InterPro" id="IPR013783">
    <property type="entry name" value="Ig-like_fold"/>
</dbReference>
<dbReference type="InterPro" id="IPR026444">
    <property type="entry name" value="Secre_tail"/>
</dbReference>
<feature type="domain" description="Secretion system C-terminal sorting" evidence="4">
    <location>
        <begin position="1336"/>
        <end position="1408"/>
    </location>
</feature>
<reference evidence="5" key="2">
    <citation type="journal article" date="2021" name="PeerJ">
        <title>Extensive microbial diversity within the chicken gut microbiome revealed by metagenomics and culture.</title>
        <authorList>
            <person name="Gilroy R."/>
            <person name="Ravi A."/>
            <person name="Getino M."/>
            <person name="Pursley I."/>
            <person name="Horton D.L."/>
            <person name="Alikhan N.F."/>
            <person name="Baker D."/>
            <person name="Gharbi K."/>
            <person name="Hall N."/>
            <person name="Watson M."/>
            <person name="Adriaenssens E.M."/>
            <person name="Foster-Nyarko E."/>
            <person name="Jarju S."/>
            <person name="Secka A."/>
            <person name="Antonio M."/>
            <person name="Oren A."/>
            <person name="Chaudhuri R.R."/>
            <person name="La Ragione R."/>
            <person name="Hildebrand F."/>
            <person name="Pallen M.J."/>
        </authorList>
    </citation>
    <scope>NUCLEOTIDE SEQUENCE</scope>
    <source>
        <strain evidence="5">2889</strain>
    </source>
</reference>
<evidence type="ECO:0000259" key="4">
    <source>
        <dbReference type="Pfam" id="PF18962"/>
    </source>
</evidence>
<evidence type="ECO:0000313" key="5">
    <source>
        <dbReference type="EMBL" id="MBO8431789.1"/>
    </source>
</evidence>
<dbReference type="Pfam" id="PF07675">
    <property type="entry name" value="Cleaved_Adhesin"/>
    <property type="match status" value="1"/>
</dbReference>
<evidence type="ECO:0000313" key="6">
    <source>
        <dbReference type="Proteomes" id="UP000823612"/>
    </source>
</evidence>
<feature type="domain" description="Cleaved adhesin" evidence="2">
    <location>
        <begin position="1220"/>
        <end position="1271"/>
    </location>
</feature>
<dbReference type="InterPro" id="IPR018832">
    <property type="entry name" value="Pept_C25_gingipain_C"/>
</dbReference>
<accession>A0A9D9DV10</accession>